<feature type="region of interest" description="Disordered" evidence="1">
    <location>
        <begin position="41"/>
        <end position="68"/>
    </location>
</feature>
<gene>
    <name evidence="2" type="ordered locus">Shel_20080</name>
</gene>
<reference evidence="2 3" key="1">
    <citation type="journal article" date="2009" name="Stand. Genomic Sci.">
        <title>Complete genome sequence of Slackia heliotrinireducens type strain (RHS 1).</title>
        <authorList>
            <person name="Pukall R."/>
            <person name="Lapidus A."/>
            <person name="Nolan M."/>
            <person name="Copeland A."/>
            <person name="Glavina Del Rio T."/>
            <person name="Lucas S."/>
            <person name="Chen F."/>
            <person name="Tice H."/>
            <person name="Cheng J.F."/>
            <person name="Chertkov O."/>
            <person name="Bruce D."/>
            <person name="Goodwin L."/>
            <person name="Kuske C."/>
            <person name="Brettin T."/>
            <person name="Detter J.C."/>
            <person name="Han C."/>
            <person name="Pitluck S."/>
            <person name="Pati A."/>
            <person name="Mavrommatis K."/>
            <person name="Ivanova N."/>
            <person name="Ovchinnikova G."/>
            <person name="Chen A."/>
            <person name="Palaniappan K."/>
            <person name="Schneider S."/>
            <person name="Rohde M."/>
            <person name="Chain P."/>
            <person name="D'haeseleer P."/>
            <person name="Goker M."/>
            <person name="Bristow J."/>
            <person name="Eisen J.A."/>
            <person name="Markowitz V."/>
            <person name="Kyrpides N.C."/>
            <person name="Klenk H.P."/>
            <person name="Hugenholtz P."/>
        </authorList>
    </citation>
    <scope>NUCLEOTIDE SEQUENCE [LARGE SCALE GENOMIC DNA]</scope>
    <source>
        <strain evidence="3">ATCC 29202 / DSM 20476 / NCTC 11029 / RHS 1</strain>
    </source>
</reference>
<evidence type="ECO:0000313" key="2">
    <source>
        <dbReference type="EMBL" id="ACV23022.1"/>
    </source>
</evidence>
<name>C7N7Y7_SLAHD</name>
<dbReference type="KEGG" id="shi:Shel_20080"/>
<sequence>MKTCPVCKSNCFDDMDVCFGCLHDFRRDADSGTEVRQPLHEACRERKAPEQRKPSVEGPSRSAVRPAMPVRTYNASSAIARSLASEGSDGSASLTITIDVGRLLRDYVSVCG</sequence>
<organism evidence="2 3">
    <name type="scientific">Slackia heliotrinireducens (strain ATCC 29202 / DSM 20476 / NCTC 11029 / RHS 1)</name>
    <name type="common">Peptococcus heliotrinreducens</name>
    <dbReference type="NCBI Taxonomy" id="471855"/>
    <lineage>
        <taxon>Bacteria</taxon>
        <taxon>Bacillati</taxon>
        <taxon>Actinomycetota</taxon>
        <taxon>Coriobacteriia</taxon>
        <taxon>Eggerthellales</taxon>
        <taxon>Eggerthellaceae</taxon>
        <taxon>Slackia</taxon>
    </lineage>
</organism>
<accession>C7N7Y7</accession>
<dbReference type="Proteomes" id="UP000002026">
    <property type="component" value="Chromosome"/>
</dbReference>
<protein>
    <submittedName>
        <fullName evidence="2">Uncharacterized protein</fullName>
    </submittedName>
</protein>
<evidence type="ECO:0000256" key="1">
    <source>
        <dbReference type="SAM" id="MobiDB-lite"/>
    </source>
</evidence>
<proteinExistence type="predicted"/>
<dbReference type="EMBL" id="CP001684">
    <property type="protein sequence ID" value="ACV23022.1"/>
    <property type="molecule type" value="Genomic_DNA"/>
</dbReference>
<evidence type="ECO:0000313" key="3">
    <source>
        <dbReference type="Proteomes" id="UP000002026"/>
    </source>
</evidence>
<dbReference type="HOGENOM" id="CLU_2144176_0_0_11"/>
<dbReference type="STRING" id="471855.Shel_20080"/>
<feature type="compositionally biased region" description="Basic and acidic residues" evidence="1">
    <location>
        <begin position="41"/>
        <end position="55"/>
    </location>
</feature>
<dbReference type="AlphaFoldDB" id="C7N7Y7"/>
<keyword evidence="3" id="KW-1185">Reference proteome</keyword>